<dbReference type="EMBL" id="JBIASD010000055">
    <property type="protein sequence ID" value="MFF3671835.1"/>
    <property type="molecule type" value="Genomic_DNA"/>
</dbReference>
<evidence type="ECO:0000313" key="5">
    <source>
        <dbReference type="Proteomes" id="UP001602013"/>
    </source>
</evidence>
<dbReference type="PANTHER" id="PTHR43377:SF2">
    <property type="entry name" value="BINDING ROSSMANN FOLD OXIDOREDUCTASE, PUTATIVE (AFU_ORTHOLOGUE AFUA_4G00560)-RELATED"/>
    <property type="match status" value="1"/>
</dbReference>
<dbReference type="InterPro" id="IPR051450">
    <property type="entry name" value="Gfo/Idh/MocA_Oxidoreductases"/>
</dbReference>
<proteinExistence type="inferred from homology"/>
<dbReference type="Gene3D" id="3.30.360.10">
    <property type="entry name" value="Dihydrodipicolinate Reductase, domain 2"/>
    <property type="match status" value="1"/>
</dbReference>
<dbReference type="SUPFAM" id="SSF55347">
    <property type="entry name" value="Glyceraldehyde-3-phosphate dehydrogenase-like, C-terminal domain"/>
    <property type="match status" value="1"/>
</dbReference>
<evidence type="ECO:0000256" key="1">
    <source>
        <dbReference type="ARBA" id="ARBA00010928"/>
    </source>
</evidence>
<dbReference type="InterPro" id="IPR004104">
    <property type="entry name" value="Gfo/Idh/MocA-like_OxRdtase_C"/>
</dbReference>
<accession>A0ABW6T7N6</accession>
<keyword evidence="5" id="KW-1185">Reference proteome</keyword>
<dbReference type="Proteomes" id="UP001602013">
    <property type="component" value="Unassembled WGS sequence"/>
</dbReference>
<dbReference type="InterPro" id="IPR000683">
    <property type="entry name" value="Gfo/Idh/MocA-like_OxRdtase_N"/>
</dbReference>
<name>A0ABW6T7N6_9ACTN</name>
<dbReference type="Pfam" id="PF01408">
    <property type="entry name" value="GFO_IDH_MocA"/>
    <property type="match status" value="1"/>
</dbReference>
<feature type="domain" description="Gfo/Idh/MocA-like oxidoreductase N-terminal" evidence="2">
    <location>
        <begin position="6"/>
        <end position="123"/>
    </location>
</feature>
<comment type="similarity">
    <text evidence="1">Belongs to the Gfo/Idh/MocA family.</text>
</comment>
<dbReference type="Pfam" id="PF02894">
    <property type="entry name" value="GFO_IDH_MocA_C"/>
    <property type="match status" value="1"/>
</dbReference>
<dbReference type="InterPro" id="IPR036291">
    <property type="entry name" value="NAD(P)-bd_dom_sf"/>
</dbReference>
<reference evidence="4 5" key="1">
    <citation type="submission" date="2024-10" db="EMBL/GenBank/DDBJ databases">
        <title>The Natural Products Discovery Center: Release of the First 8490 Sequenced Strains for Exploring Actinobacteria Biosynthetic Diversity.</title>
        <authorList>
            <person name="Kalkreuter E."/>
            <person name="Kautsar S.A."/>
            <person name="Yang D."/>
            <person name="Bader C.D."/>
            <person name="Teijaro C.N."/>
            <person name="Fluegel L."/>
            <person name="Davis C.M."/>
            <person name="Simpson J.R."/>
            <person name="Lauterbach L."/>
            <person name="Steele A.D."/>
            <person name="Gui C."/>
            <person name="Meng S."/>
            <person name="Li G."/>
            <person name="Viehrig K."/>
            <person name="Ye F."/>
            <person name="Su P."/>
            <person name="Kiefer A.F."/>
            <person name="Nichols A."/>
            <person name="Cepeda A.J."/>
            <person name="Yan W."/>
            <person name="Fan B."/>
            <person name="Jiang Y."/>
            <person name="Adhikari A."/>
            <person name="Zheng C.-J."/>
            <person name="Schuster L."/>
            <person name="Cowan T.M."/>
            <person name="Smanski M.J."/>
            <person name="Chevrette M.G."/>
            <person name="De Carvalho L.P.S."/>
            <person name="Shen B."/>
        </authorList>
    </citation>
    <scope>NUCLEOTIDE SEQUENCE [LARGE SCALE GENOMIC DNA]</scope>
    <source>
        <strain evidence="4 5">NPDC002173</strain>
    </source>
</reference>
<dbReference type="PANTHER" id="PTHR43377">
    <property type="entry name" value="BILIVERDIN REDUCTASE A"/>
    <property type="match status" value="1"/>
</dbReference>
<organism evidence="4 5">
    <name type="scientific">Microtetraspora malaysiensis</name>
    <dbReference type="NCBI Taxonomy" id="161358"/>
    <lineage>
        <taxon>Bacteria</taxon>
        <taxon>Bacillati</taxon>
        <taxon>Actinomycetota</taxon>
        <taxon>Actinomycetes</taxon>
        <taxon>Streptosporangiales</taxon>
        <taxon>Streptosporangiaceae</taxon>
        <taxon>Microtetraspora</taxon>
    </lineage>
</organism>
<evidence type="ECO:0000313" key="4">
    <source>
        <dbReference type="EMBL" id="MFF3671835.1"/>
    </source>
</evidence>
<sequence>MQQVSLALVGAGARGSRYTTCATEGGRARLAAVAEPDPRRRASMLAEHPGALGFEDWRELAARPRVADAVIIATMDADHVEPAVRFAELGYHILLEKPMAVRLEDCRRIIEAAQKSGVVFAVCHVMRYTPYTRAVKAVLDSGRIGEIVSIEHLEPVGWWHHAHSYVRGNWRRTDEATFMLLAKSCHDLDWLTYMIGQRVTRVSSFGGLKHFTAANRPDAAADRCLDCTLVSSCPYAAQRIYLPYVGGAESWPLNVLTSDPTEEGVLHALREGPYGRCVYACDNDVVDHQVVNLEFEGGATASFTMTAFSPKAPRKTRIFGTRGSIDGDGALLTVTDFVTGATEVIDAHVPKDGHSGGDEGLITAFLDAVGGADPAAIRSNPKESLHSHEIAWAAEEARLTGTVVTIPSKEQP</sequence>
<comment type="caution">
    <text evidence="4">The sequence shown here is derived from an EMBL/GenBank/DDBJ whole genome shotgun (WGS) entry which is preliminary data.</text>
</comment>
<evidence type="ECO:0000259" key="2">
    <source>
        <dbReference type="Pfam" id="PF01408"/>
    </source>
</evidence>
<dbReference type="RefSeq" id="WP_387417994.1">
    <property type="nucleotide sequence ID" value="NZ_JBIASD010000055.1"/>
</dbReference>
<dbReference type="Gene3D" id="3.40.50.720">
    <property type="entry name" value="NAD(P)-binding Rossmann-like Domain"/>
    <property type="match status" value="1"/>
</dbReference>
<feature type="domain" description="Gfo/Idh/MocA-like oxidoreductase C-terminal" evidence="3">
    <location>
        <begin position="136"/>
        <end position="328"/>
    </location>
</feature>
<dbReference type="SUPFAM" id="SSF51735">
    <property type="entry name" value="NAD(P)-binding Rossmann-fold domains"/>
    <property type="match status" value="1"/>
</dbReference>
<protein>
    <submittedName>
        <fullName evidence="4">Gfo/Idh/MocA family protein</fullName>
    </submittedName>
</protein>
<gene>
    <name evidence="4" type="ORF">ACFYXI_40240</name>
</gene>
<evidence type="ECO:0000259" key="3">
    <source>
        <dbReference type="Pfam" id="PF02894"/>
    </source>
</evidence>